<feature type="repeat" description="TPR" evidence="3">
    <location>
        <begin position="193"/>
        <end position="226"/>
    </location>
</feature>
<keyword evidence="2 3" id="KW-0802">TPR repeat</keyword>
<dbReference type="Proteomes" id="UP000682733">
    <property type="component" value="Unassembled WGS sequence"/>
</dbReference>
<dbReference type="EMBL" id="CAJNOK010024604">
    <property type="protein sequence ID" value="CAF1378933.1"/>
    <property type="molecule type" value="Genomic_DNA"/>
</dbReference>
<dbReference type="PANTHER" id="PTHR45641">
    <property type="entry name" value="TETRATRICOPEPTIDE REPEAT PROTEIN (AFU_ORTHOLOGUE AFUA_6G03870)"/>
    <property type="match status" value="1"/>
</dbReference>
<evidence type="ECO:0008006" key="7">
    <source>
        <dbReference type="Google" id="ProtNLM"/>
    </source>
</evidence>
<dbReference type="AlphaFoldDB" id="A0A8S2F2P3"/>
<evidence type="ECO:0000256" key="2">
    <source>
        <dbReference type="ARBA" id="ARBA00022803"/>
    </source>
</evidence>
<organism evidence="4 6">
    <name type="scientific">Didymodactylos carnosus</name>
    <dbReference type="NCBI Taxonomy" id="1234261"/>
    <lineage>
        <taxon>Eukaryota</taxon>
        <taxon>Metazoa</taxon>
        <taxon>Spiralia</taxon>
        <taxon>Gnathifera</taxon>
        <taxon>Rotifera</taxon>
        <taxon>Eurotatoria</taxon>
        <taxon>Bdelloidea</taxon>
        <taxon>Philodinida</taxon>
        <taxon>Philodinidae</taxon>
        <taxon>Didymodactylos</taxon>
    </lineage>
</organism>
<dbReference type="SUPFAM" id="SSF48452">
    <property type="entry name" value="TPR-like"/>
    <property type="match status" value="1"/>
</dbReference>
<dbReference type="EMBL" id="CAJOBA010046290">
    <property type="protein sequence ID" value="CAF4187561.1"/>
    <property type="molecule type" value="Genomic_DNA"/>
</dbReference>
<evidence type="ECO:0000313" key="4">
    <source>
        <dbReference type="EMBL" id="CAF1378933.1"/>
    </source>
</evidence>
<evidence type="ECO:0000313" key="5">
    <source>
        <dbReference type="EMBL" id="CAF4187561.1"/>
    </source>
</evidence>
<dbReference type="InterPro" id="IPR019734">
    <property type="entry name" value="TPR_rpt"/>
</dbReference>
<dbReference type="SMART" id="SM00028">
    <property type="entry name" value="TPR"/>
    <property type="match status" value="5"/>
</dbReference>
<dbReference type="Gene3D" id="1.25.40.10">
    <property type="entry name" value="Tetratricopeptide repeat domain"/>
    <property type="match status" value="2"/>
</dbReference>
<evidence type="ECO:0000256" key="1">
    <source>
        <dbReference type="ARBA" id="ARBA00022737"/>
    </source>
</evidence>
<sequence length="277" mass="32894">MPEDVLSDVTQIINEKHADEIDMNIILGKLLYSQDDYEKYLKYFLHLLDVYRNNKSKDHNLAKTYHSIAWTCLDLEKDDDAILYFSLVFDQYLSLNNQFDAARMLYDIGTCYIKKKDYDEANNYLTKSYKMKKDDIDLPNNHCQIALSMNGFGTVCYYQNDYEHVLDYYIKSLNSYENSSLLYKCKNHDNDISRQYKNIGEVSSKLNNDDKASEYLQKSLDLREKHLISYRERRSRLWTLVEMSKIFEKRNDESNAKICKQKILKTNEHMATKKLAE</sequence>
<reference evidence="4" key="1">
    <citation type="submission" date="2021-02" db="EMBL/GenBank/DDBJ databases">
        <authorList>
            <person name="Nowell W R."/>
        </authorList>
    </citation>
    <scope>NUCLEOTIDE SEQUENCE</scope>
</reference>
<dbReference type="PROSITE" id="PS50005">
    <property type="entry name" value="TPR"/>
    <property type="match status" value="2"/>
</dbReference>
<dbReference type="InterPro" id="IPR011990">
    <property type="entry name" value="TPR-like_helical_dom_sf"/>
</dbReference>
<keyword evidence="1" id="KW-0677">Repeat</keyword>
<name>A0A8S2F2P3_9BILA</name>
<proteinExistence type="predicted"/>
<dbReference type="Pfam" id="PF13181">
    <property type="entry name" value="TPR_8"/>
    <property type="match status" value="2"/>
</dbReference>
<dbReference type="Pfam" id="PF13424">
    <property type="entry name" value="TPR_12"/>
    <property type="match status" value="1"/>
</dbReference>
<evidence type="ECO:0000256" key="3">
    <source>
        <dbReference type="PROSITE-ProRule" id="PRU00339"/>
    </source>
</evidence>
<dbReference type="Proteomes" id="UP000677228">
    <property type="component" value="Unassembled WGS sequence"/>
</dbReference>
<protein>
    <recommendedName>
        <fullName evidence="7">Tetratricopeptide repeat protein</fullName>
    </recommendedName>
</protein>
<comment type="caution">
    <text evidence="4">The sequence shown here is derived from an EMBL/GenBank/DDBJ whole genome shotgun (WGS) entry which is preliminary data.</text>
</comment>
<accession>A0A8S2F2P3</accession>
<evidence type="ECO:0000313" key="6">
    <source>
        <dbReference type="Proteomes" id="UP000677228"/>
    </source>
</evidence>
<feature type="repeat" description="TPR" evidence="3">
    <location>
        <begin position="102"/>
        <end position="135"/>
    </location>
</feature>
<gene>
    <name evidence="4" type="ORF">OVA965_LOCUS32021</name>
    <name evidence="5" type="ORF">TMI583_LOCUS32871</name>
</gene>